<keyword evidence="7" id="KW-1185">Reference proteome</keyword>
<evidence type="ECO:0000256" key="3">
    <source>
        <dbReference type="ARBA" id="ARBA00022723"/>
    </source>
</evidence>
<keyword evidence="4" id="KW-0862">Zinc</keyword>
<keyword evidence="3" id="KW-0479">Metal-binding</keyword>
<reference evidence="6 7" key="1">
    <citation type="submission" date="2023-05" db="EMBL/GenBank/DDBJ databases">
        <title>Pseudodonghicola sp. nov.</title>
        <authorList>
            <person name="Huang J."/>
        </authorList>
    </citation>
    <scope>NUCLEOTIDE SEQUENCE [LARGE SCALE GENOMIC DNA]</scope>
    <source>
        <strain evidence="6 7">IC7</strain>
    </source>
</reference>
<feature type="region of interest" description="Disordered" evidence="5">
    <location>
        <begin position="85"/>
        <end position="112"/>
    </location>
</feature>
<dbReference type="Pfam" id="PF05853">
    <property type="entry name" value="BKACE"/>
    <property type="match status" value="1"/>
</dbReference>
<evidence type="ECO:0000256" key="4">
    <source>
        <dbReference type="ARBA" id="ARBA00022833"/>
    </source>
</evidence>
<name>A0ABT7F2J0_9RHOB</name>
<evidence type="ECO:0000313" key="7">
    <source>
        <dbReference type="Proteomes" id="UP001243757"/>
    </source>
</evidence>
<evidence type="ECO:0000256" key="2">
    <source>
        <dbReference type="ARBA" id="ARBA00022679"/>
    </source>
</evidence>
<dbReference type="RefSeq" id="WP_284481626.1">
    <property type="nucleotide sequence ID" value="NZ_JASNJD010000010.1"/>
</dbReference>
<comment type="caution">
    <text evidence="6">The sequence shown here is derived from an EMBL/GenBank/DDBJ whole genome shotgun (WGS) entry which is preliminary data.</text>
</comment>
<dbReference type="PANTHER" id="PTHR37418:SF2">
    <property type="entry name" value="3-KETO-5-AMINOHEXANOATE CLEAVAGE ENZYME"/>
    <property type="match status" value="1"/>
</dbReference>
<dbReference type="InterPro" id="IPR008567">
    <property type="entry name" value="BKACE"/>
</dbReference>
<dbReference type="PANTHER" id="PTHR37418">
    <property type="entry name" value="3-KETO-5-AMINOHEXANOATE CLEAVAGE ENZYME-RELATED"/>
    <property type="match status" value="1"/>
</dbReference>
<sequence>MTKRILTCALLGNGTTRALNPALPITPAEIAADAIAAWRAGAAIAHIHVRDPETEKPAMEVALYAEVVDRIRDVTDELIINLTTGTGSRYQPAPGAPGQPGPRTSLSPPERRAEHVAALKPDIATLDLNTMWFGADAVINSPDNIRTMARIIRDAGARPEIELFDSGDIALLKDLVGSGDLAPSPLCSIVMGVKYGFAATPQTLGYATAQLPPGAIWTGFATGRMAYPMMAVSAISGGHIRIGLEDAVRLSRDTLAPSNAAMVEKAKRLIADLGYELASAGEARRILGLRT</sequence>
<dbReference type="Gene3D" id="3.20.20.70">
    <property type="entry name" value="Aldolase class I"/>
    <property type="match status" value="1"/>
</dbReference>
<evidence type="ECO:0000256" key="5">
    <source>
        <dbReference type="SAM" id="MobiDB-lite"/>
    </source>
</evidence>
<gene>
    <name evidence="6" type="ORF">QO033_14140</name>
</gene>
<organism evidence="6 7">
    <name type="scientific">Pseudodonghicola flavimaris</name>
    <dbReference type="NCBI Taxonomy" id="3050036"/>
    <lineage>
        <taxon>Bacteria</taxon>
        <taxon>Pseudomonadati</taxon>
        <taxon>Pseudomonadota</taxon>
        <taxon>Alphaproteobacteria</taxon>
        <taxon>Rhodobacterales</taxon>
        <taxon>Paracoccaceae</taxon>
        <taxon>Pseudodonghicola</taxon>
    </lineage>
</organism>
<proteinExistence type="predicted"/>
<dbReference type="EMBL" id="JASNJD010000010">
    <property type="protein sequence ID" value="MDK3018820.1"/>
    <property type="molecule type" value="Genomic_DNA"/>
</dbReference>
<protein>
    <submittedName>
        <fullName evidence="6">3-keto-5-aminohexanoate cleavage protein</fullName>
    </submittedName>
</protein>
<evidence type="ECO:0000313" key="6">
    <source>
        <dbReference type="EMBL" id="MDK3018820.1"/>
    </source>
</evidence>
<comment type="cofactor">
    <cofactor evidence="1">
        <name>Zn(2+)</name>
        <dbReference type="ChEBI" id="CHEBI:29105"/>
    </cofactor>
</comment>
<evidence type="ECO:0000256" key="1">
    <source>
        <dbReference type="ARBA" id="ARBA00001947"/>
    </source>
</evidence>
<accession>A0ABT7F2J0</accession>
<keyword evidence="2" id="KW-0808">Transferase</keyword>
<dbReference type="Proteomes" id="UP001243757">
    <property type="component" value="Unassembled WGS sequence"/>
</dbReference>
<dbReference type="InterPro" id="IPR013785">
    <property type="entry name" value="Aldolase_TIM"/>
</dbReference>